<dbReference type="InterPro" id="IPR037460">
    <property type="entry name" value="SEST-like"/>
</dbReference>
<accession>A0A6G9YT59</accession>
<dbReference type="PANTHER" id="PTHR37981:SF1">
    <property type="entry name" value="SGNH HYDROLASE-TYPE ESTERASE DOMAIN-CONTAINING PROTEIN"/>
    <property type="match status" value="1"/>
</dbReference>
<dbReference type="PANTHER" id="PTHR37981">
    <property type="entry name" value="LIPASE 2"/>
    <property type="match status" value="1"/>
</dbReference>
<evidence type="ECO:0000259" key="4">
    <source>
        <dbReference type="Pfam" id="PF13472"/>
    </source>
</evidence>
<feature type="disulfide bond" evidence="2">
    <location>
        <begin position="165"/>
        <end position="194"/>
    </location>
</feature>
<dbReference type="Gene3D" id="3.40.50.1110">
    <property type="entry name" value="SGNH hydrolase"/>
    <property type="match status" value="1"/>
</dbReference>
<feature type="active site" evidence="1">
    <location>
        <position position="377"/>
    </location>
</feature>
<feature type="disulfide bond" evidence="2">
    <location>
        <begin position="241"/>
        <end position="249"/>
    </location>
</feature>
<dbReference type="EMBL" id="CP046172">
    <property type="protein sequence ID" value="QIS16515.1"/>
    <property type="molecule type" value="Genomic_DNA"/>
</dbReference>
<evidence type="ECO:0000256" key="1">
    <source>
        <dbReference type="PIRSR" id="PIRSR637460-1"/>
    </source>
</evidence>
<feature type="active site" description="Nucleophile" evidence="1">
    <location>
        <position position="148"/>
    </location>
</feature>
<keyword evidence="2" id="KW-1015">Disulfide bond</keyword>
<dbReference type="AlphaFoldDB" id="A0A6G9YT59"/>
<dbReference type="InterPro" id="IPR013830">
    <property type="entry name" value="SGNH_hydro"/>
</dbReference>
<dbReference type="CDD" id="cd01823">
    <property type="entry name" value="SEST_like"/>
    <property type="match status" value="1"/>
</dbReference>
<evidence type="ECO:0000256" key="2">
    <source>
        <dbReference type="PIRSR" id="PIRSR637460-2"/>
    </source>
</evidence>
<keyword evidence="6" id="KW-1185">Reference proteome</keyword>
<gene>
    <name evidence="5" type="ORF">F5544_43560</name>
</gene>
<sequence>MEGRCALKGNAPRVCFGPLADPRAGRTVPQRFCTRSRVGPTVPPEAEIPSGPQYSGDTSGAMGRHTEITAAGNCRRAIPARSPMSELMESRAGIMTEQCEAHRREIRPRSLICGAVAVAAAFTTAMGTGATAHAQPDAQVHYVALGDSYSAGVGGDGIFTWAGPCGRTDKAYPELIANQLREQGQLGSFDFPACAAATITNGNAALAVDPTQLAALQRDTSYVTITIGGNDAGFADVLISCTTSDDQGCADRLDRAKDYARKELSNSGNAKLRKLYDKIKEKSPRATEIVFGYPKLFDPTADCDSDALLSPKKRQMLNDAAELLNQLVAEAAQGHATFVPVDQRFENHRICSADPWIWGYLSGEGYSAQEIQYAGFHPNAAGYRHGYFEALNDVVSELGLR</sequence>
<dbReference type="GO" id="GO:0019433">
    <property type="term" value="P:triglyceride catabolic process"/>
    <property type="evidence" value="ECO:0007669"/>
    <property type="project" value="TreeGrafter"/>
</dbReference>
<dbReference type="Proteomes" id="UP000503540">
    <property type="component" value="Chromosome"/>
</dbReference>
<evidence type="ECO:0000313" key="6">
    <source>
        <dbReference type="Proteomes" id="UP000503540"/>
    </source>
</evidence>
<dbReference type="KEGG" id="nah:F5544_43560"/>
<protein>
    <recommendedName>
        <fullName evidence="4">SGNH hydrolase-type esterase domain-containing protein</fullName>
    </recommendedName>
</protein>
<organism evidence="5 6">
    <name type="scientific">Nocardia arthritidis</name>
    <dbReference type="NCBI Taxonomy" id="228602"/>
    <lineage>
        <taxon>Bacteria</taxon>
        <taxon>Bacillati</taxon>
        <taxon>Actinomycetota</taxon>
        <taxon>Actinomycetes</taxon>
        <taxon>Mycobacteriales</taxon>
        <taxon>Nocardiaceae</taxon>
        <taxon>Nocardia</taxon>
    </lineage>
</organism>
<name>A0A6G9YT59_9NOCA</name>
<feature type="disulfide bond" evidence="2">
    <location>
        <begin position="303"/>
        <end position="351"/>
    </location>
</feature>
<dbReference type="Pfam" id="PF13472">
    <property type="entry name" value="Lipase_GDSL_2"/>
    <property type="match status" value="1"/>
</dbReference>
<dbReference type="SUPFAM" id="SSF52266">
    <property type="entry name" value="SGNH hydrolase"/>
    <property type="match status" value="1"/>
</dbReference>
<evidence type="ECO:0000313" key="5">
    <source>
        <dbReference type="EMBL" id="QIS16515.1"/>
    </source>
</evidence>
<dbReference type="InterPro" id="IPR036514">
    <property type="entry name" value="SGNH_hydro_sf"/>
</dbReference>
<evidence type="ECO:0000256" key="3">
    <source>
        <dbReference type="SAM" id="MobiDB-lite"/>
    </source>
</evidence>
<reference evidence="5 6" key="1">
    <citation type="journal article" date="2019" name="ACS Chem. Biol.">
        <title>Identification and Mobilization of a Cryptic Antibiotic Biosynthesis Gene Locus from a Human-Pathogenic Nocardia Isolate.</title>
        <authorList>
            <person name="Herisse M."/>
            <person name="Ishida K."/>
            <person name="Porter J.L."/>
            <person name="Howden B."/>
            <person name="Hertweck C."/>
            <person name="Stinear T.P."/>
            <person name="Pidot S.J."/>
        </authorList>
    </citation>
    <scope>NUCLEOTIDE SEQUENCE [LARGE SCALE GENOMIC DNA]</scope>
    <source>
        <strain evidence="5 6">AUSMDU00012717</strain>
    </source>
</reference>
<feature type="region of interest" description="Disordered" evidence="3">
    <location>
        <begin position="35"/>
        <end position="60"/>
    </location>
</feature>
<feature type="domain" description="SGNH hydrolase-type esterase" evidence="4">
    <location>
        <begin position="144"/>
        <end position="384"/>
    </location>
</feature>
<dbReference type="GO" id="GO:0004806">
    <property type="term" value="F:triacylglycerol lipase activity"/>
    <property type="evidence" value="ECO:0007669"/>
    <property type="project" value="TreeGrafter"/>
</dbReference>
<proteinExistence type="predicted"/>